<comment type="caution">
    <text evidence="2">The sequence shown here is derived from an EMBL/GenBank/DDBJ whole genome shotgun (WGS) entry which is preliminary data.</text>
</comment>
<dbReference type="AlphaFoldDB" id="A0A9P4LXV7"/>
<gene>
    <name evidence="2" type="ORF">K490DRAFT_23981</name>
</gene>
<accession>A0A9P4LXV7</accession>
<protein>
    <recommendedName>
        <fullName evidence="4">Camp independent regulatory protein</fullName>
    </recommendedName>
</protein>
<dbReference type="Pfam" id="PF09729">
    <property type="entry name" value="Gti1_Pac2"/>
    <property type="match status" value="1"/>
</dbReference>
<feature type="region of interest" description="Disordered" evidence="1">
    <location>
        <begin position="81"/>
        <end position="125"/>
    </location>
</feature>
<feature type="region of interest" description="Disordered" evidence="1">
    <location>
        <begin position="268"/>
        <end position="328"/>
    </location>
</feature>
<dbReference type="OrthoDB" id="5572844at2759"/>
<feature type="non-terminal residue" evidence="2">
    <location>
        <position position="328"/>
    </location>
</feature>
<evidence type="ECO:0008006" key="4">
    <source>
        <dbReference type="Google" id="ProtNLM"/>
    </source>
</evidence>
<organism evidence="2 3">
    <name type="scientific">Saccharata proteae CBS 121410</name>
    <dbReference type="NCBI Taxonomy" id="1314787"/>
    <lineage>
        <taxon>Eukaryota</taxon>
        <taxon>Fungi</taxon>
        <taxon>Dikarya</taxon>
        <taxon>Ascomycota</taxon>
        <taxon>Pezizomycotina</taxon>
        <taxon>Dothideomycetes</taxon>
        <taxon>Dothideomycetes incertae sedis</taxon>
        <taxon>Botryosphaeriales</taxon>
        <taxon>Saccharataceae</taxon>
        <taxon>Saccharata</taxon>
    </lineage>
</organism>
<evidence type="ECO:0000313" key="2">
    <source>
        <dbReference type="EMBL" id="KAF2088547.1"/>
    </source>
</evidence>
<evidence type="ECO:0000313" key="3">
    <source>
        <dbReference type="Proteomes" id="UP000799776"/>
    </source>
</evidence>
<dbReference type="InterPro" id="IPR018608">
    <property type="entry name" value="Gti1/Pac2"/>
</dbReference>
<dbReference type="GO" id="GO:0003677">
    <property type="term" value="F:DNA binding"/>
    <property type="evidence" value="ECO:0007669"/>
    <property type="project" value="TreeGrafter"/>
</dbReference>
<proteinExistence type="predicted"/>
<dbReference type="PANTHER" id="PTHR28027:SF1">
    <property type="entry name" value="CAMP INDEPENDENT REGULATORY PROTEIN (AFU_ORTHOLOGUE AFUA_3G09640)"/>
    <property type="match status" value="1"/>
</dbReference>
<reference evidence="2" key="1">
    <citation type="journal article" date="2020" name="Stud. Mycol.">
        <title>101 Dothideomycetes genomes: a test case for predicting lifestyles and emergence of pathogens.</title>
        <authorList>
            <person name="Haridas S."/>
            <person name="Albert R."/>
            <person name="Binder M."/>
            <person name="Bloem J."/>
            <person name="Labutti K."/>
            <person name="Salamov A."/>
            <person name="Andreopoulos B."/>
            <person name="Baker S."/>
            <person name="Barry K."/>
            <person name="Bills G."/>
            <person name="Bluhm B."/>
            <person name="Cannon C."/>
            <person name="Castanera R."/>
            <person name="Culley D."/>
            <person name="Daum C."/>
            <person name="Ezra D."/>
            <person name="Gonzalez J."/>
            <person name="Henrissat B."/>
            <person name="Kuo A."/>
            <person name="Liang C."/>
            <person name="Lipzen A."/>
            <person name="Lutzoni F."/>
            <person name="Magnuson J."/>
            <person name="Mondo S."/>
            <person name="Nolan M."/>
            <person name="Ohm R."/>
            <person name="Pangilinan J."/>
            <person name="Park H.-J."/>
            <person name="Ramirez L."/>
            <person name="Alfaro M."/>
            <person name="Sun H."/>
            <person name="Tritt A."/>
            <person name="Yoshinaga Y."/>
            <person name="Zwiers L.-H."/>
            <person name="Turgeon B."/>
            <person name="Goodwin S."/>
            <person name="Spatafora J."/>
            <person name="Crous P."/>
            <person name="Grigoriev I."/>
        </authorList>
    </citation>
    <scope>NUCLEOTIDE SEQUENCE</scope>
    <source>
        <strain evidence="2">CBS 121410</strain>
    </source>
</reference>
<feature type="compositionally biased region" description="Polar residues" evidence="1">
    <location>
        <begin position="95"/>
        <end position="105"/>
    </location>
</feature>
<sequence>METYRGHVRTPADAIILFEACRTGHLPRVQRRLSEKERQQIKSGSVFVWDEREAGMRRWTDGKSWSASRVSGSFLTYREMEGKRGGNGFSAPVQKKSNGSRSENGSGKGDSDEDGPDGYRYKPDGLMKQSFSITTHTGQHLHLISYYSRASHGSHGLMQPSMDPNLRTIRPAKGMYPESSVNEQSNVPAVTRAPMPGSPFTTAPNPIGSPYARSGPPHPQHYVHAPPPSHVWPPTPMGTPPTAYSPYYPGGPPPPGYFIQPGHSPHYPHHYPPHGYAAPTYLDRPPPQLNNSGLPPPPPMANGHPYPPQYLPPAQHAPSMSPRVQQAS</sequence>
<evidence type="ECO:0000256" key="1">
    <source>
        <dbReference type="SAM" id="MobiDB-lite"/>
    </source>
</evidence>
<name>A0A9P4LXV7_9PEZI</name>
<dbReference type="Proteomes" id="UP000799776">
    <property type="component" value="Unassembled WGS sequence"/>
</dbReference>
<keyword evidence="3" id="KW-1185">Reference proteome</keyword>
<dbReference type="PANTHER" id="PTHR28027">
    <property type="entry name" value="TRANSCRIPTIONAL REGULATOR MIT1"/>
    <property type="match status" value="1"/>
</dbReference>
<dbReference type="EMBL" id="ML978716">
    <property type="protein sequence ID" value="KAF2088547.1"/>
    <property type="molecule type" value="Genomic_DNA"/>
</dbReference>
<feature type="compositionally biased region" description="Pro residues" evidence="1">
    <location>
        <begin position="284"/>
        <end position="311"/>
    </location>
</feature>